<dbReference type="InterPro" id="IPR036388">
    <property type="entry name" value="WH-like_DNA-bd_sf"/>
</dbReference>
<evidence type="ECO:0000313" key="7">
    <source>
        <dbReference type="EMBL" id="SOY68426.1"/>
    </source>
</evidence>
<dbReference type="PRINTS" id="PR00039">
    <property type="entry name" value="HTHLYSR"/>
</dbReference>
<dbReference type="SUPFAM" id="SSF53850">
    <property type="entry name" value="Periplasmic binding protein-like II"/>
    <property type="match status" value="1"/>
</dbReference>
<dbReference type="Pfam" id="PF00126">
    <property type="entry name" value="HTH_1"/>
    <property type="match status" value="1"/>
</dbReference>
<evidence type="ECO:0000256" key="4">
    <source>
        <dbReference type="ARBA" id="ARBA00023159"/>
    </source>
</evidence>
<dbReference type="SUPFAM" id="SSF46785">
    <property type="entry name" value="Winged helix' DNA-binding domain"/>
    <property type="match status" value="1"/>
</dbReference>
<gene>
    <name evidence="7" type="ORF">CBM2589_A90084</name>
</gene>
<dbReference type="RefSeq" id="WP_116342583.1">
    <property type="nucleotide sequence ID" value="NZ_LT976857.1"/>
</dbReference>
<dbReference type="InterPro" id="IPR036390">
    <property type="entry name" value="WH_DNA-bd_sf"/>
</dbReference>
<dbReference type="AlphaFoldDB" id="A0A375CE98"/>
<keyword evidence="3" id="KW-0238">DNA-binding</keyword>
<evidence type="ECO:0000256" key="2">
    <source>
        <dbReference type="ARBA" id="ARBA00023015"/>
    </source>
</evidence>
<dbReference type="InterPro" id="IPR000847">
    <property type="entry name" value="LysR_HTH_N"/>
</dbReference>
<dbReference type="EMBL" id="OFSP01000039">
    <property type="protein sequence ID" value="SOY68426.1"/>
    <property type="molecule type" value="Genomic_DNA"/>
</dbReference>
<organism evidence="7">
    <name type="scientific">Cupriavidus taiwanensis</name>
    <dbReference type="NCBI Taxonomy" id="164546"/>
    <lineage>
        <taxon>Bacteria</taxon>
        <taxon>Pseudomonadati</taxon>
        <taxon>Pseudomonadota</taxon>
        <taxon>Betaproteobacteria</taxon>
        <taxon>Burkholderiales</taxon>
        <taxon>Burkholderiaceae</taxon>
        <taxon>Cupriavidus</taxon>
    </lineage>
</organism>
<dbReference type="GO" id="GO:2000142">
    <property type="term" value="P:regulation of DNA-templated transcription initiation"/>
    <property type="evidence" value="ECO:0007669"/>
    <property type="project" value="TreeGrafter"/>
</dbReference>
<sequence>MALDLRTLRGFVTVCAAGSISRAAERLHIAQPALSLQMKNLEEEFGANLLERTPRGVVATAAGAMLLVHATDILRRVEVAYEDVRTAIKQPQGRVAVGLPQSMAKLLTVPLVKEVCAEWPGIDLQIIEQSTGYIPQGLLTGHLDIGMTFGGTPEPGLRADRVLEERLLLVGPPGGLSAHGRGGISSAVSIPFSELSRYPLILPAGLHGLRSLIDRFSASFDTELKVIAEVNAIPELIALAAAAAGFTILSHASVQEEWRSGVVSCGRIAEEGVTRQVYLCRAATLPASLAVTTVWQCLLAITRRLVDGGAWPVCRFNAGVEGTGIQR</sequence>
<dbReference type="FunFam" id="1.10.10.10:FF:000001">
    <property type="entry name" value="LysR family transcriptional regulator"/>
    <property type="match status" value="1"/>
</dbReference>
<dbReference type="PANTHER" id="PTHR30293">
    <property type="entry name" value="TRANSCRIPTIONAL REGULATORY PROTEIN NAC-RELATED"/>
    <property type="match status" value="1"/>
</dbReference>
<protein>
    <recommendedName>
        <fullName evidence="6">HTH lysR-type domain-containing protein</fullName>
    </recommendedName>
</protein>
<name>A0A375CE98_9BURK</name>
<reference evidence="7" key="1">
    <citation type="submission" date="2018-01" db="EMBL/GenBank/DDBJ databases">
        <authorList>
            <person name="Clerissi C."/>
        </authorList>
    </citation>
    <scope>NUCLEOTIDE SEQUENCE</scope>
    <source>
        <strain evidence="7">Cupriavidus taiwanensis STM 3521</strain>
    </source>
</reference>
<dbReference type="PANTHER" id="PTHR30293:SF0">
    <property type="entry name" value="NITROGEN ASSIMILATION REGULATORY PROTEIN NAC"/>
    <property type="match status" value="1"/>
</dbReference>
<keyword evidence="4" id="KW-0010">Activator</keyword>
<dbReference type="Proteomes" id="UP000256297">
    <property type="component" value="Chromosome CBM2589_a"/>
</dbReference>
<dbReference type="GO" id="GO:0003700">
    <property type="term" value="F:DNA-binding transcription factor activity"/>
    <property type="evidence" value="ECO:0007669"/>
    <property type="project" value="InterPro"/>
</dbReference>
<feature type="domain" description="HTH lysR-type" evidence="6">
    <location>
        <begin position="3"/>
        <end position="60"/>
    </location>
</feature>
<dbReference type="PROSITE" id="PS50931">
    <property type="entry name" value="HTH_LYSR"/>
    <property type="match status" value="1"/>
</dbReference>
<comment type="caution">
    <text evidence="7">The sequence shown here is derived from an EMBL/GenBank/DDBJ whole genome shotgun (WGS) entry which is preliminary data.</text>
</comment>
<dbReference type="Gene3D" id="1.10.10.10">
    <property type="entry name" value="Winged helix-like DNA-binding domain superfamily/Winged helix DNA-binding domain"/>
    <property type="match status" value="1"/>
</dbReference>
<evidence type="ECO:0000256" key="1">
    <source>
        <dbReference type="ARBA" id="ARBA00009437"/>
    </source>
</evidence>
<evidence type="ECO:0000256" key="3">
    <source>
        <dbReference type="ARBA" id="ARBA00023125"/>
    </source>
</evidence>
<dbReference type="GO" id="GO:0003677">
    <property type="term" value="F:DNA binding"/>
    <property type="evidence" value="ECO:0007669"/>
    <property type="project" value="UniProtKB-KW"/>
</dbReference>
<dbReference type="InterPro" id="IPR005119">
    <property type="entry name" value="LysR_subst-bd"/>
</dbReference>
<keyword evidence="2" id="KW-0805">Transcription regulation</keyword>
<evidence type="ECO:0000256" key="5">
    <source>
        <dbReference type="ARBA" id="ARBA00023163"/>
    </source>
</evidence>
<dbReference type="Gene3D" id="3.40.190.290">
    <property type="match status" value="1"/>
</dbReference>
<comment type="similarity">
    <text evidence="1">Belongs to the LysR transcriptional regulatory family.</text>
</comment>
<accession>A0A375CE98</accession>
<keyword evidence="5" id="KW-0804">Transcription</keyword>
<evidence type="ECO:0000259" key="6">
    <source>
        <dbReference type="PROSITE" id="PS50931"/>
    </source>
</evidence>
<proteinExistence type="inferred from homology"/>
<dbReference type="Pfam" id="PF03466">
    <property type="entry name" value="LysR_substrate"/>
    <property type="match status" value="1"/>
</dbReference>